<gene>
    <name evidence="1" type="ORF">CTI12_AA411440</name>
</gene>
<accession>A0A2U1M7J3</accession>
<proteinExistence type="predicted"/>
<protein>
    <submittedName>
        <fullName evidence="1">Uncharacterized protein</fullName>
    </submittedName>
</protein>
<dbReference type="OrthoDB" id="4362at2759"/>
<sequence>MAILSTSFVGSLLDVNYVRCSLFGYESNVSSVSFSHKQMRLKMEVVARYKGTYDREKKLTEIMKTKMKKAREICDKNDGSDECKVAWDEVEEISQAKARLRDRLEHHQDPLEAFLRFVKVILSEMFMFIDW</sequence>
<dbReference type="GO" id="GO:0009507">
    <property type="term" value="C:chloroplast"/>
    <property type="evidence" value="ECO:0007669"/>
    <property type="project" value="TreeGrafter"/>
</dbReference>
<keyword evidence="2" id="KW-1185">Reference proteome</keyword>
<evidence type="ECO:0000313" key="1">
    <source>
        <dbReference type="EMBL" id="PWA57197.1"/>
    </source>
</evidence>
<reference evidence="1 2" key="1">
    <citation type="journal article" date="2018" name="Mol. Plant">
        <title>The genome of Artemisia annua provides insight into the evolution of Asteraceae family and artemisinin biosynthesis.</title>
        <authorList>
            <person name="Shen Q."/>
            <person name="Zhang L."/>
            <person name="Liao Z."/>
            <person name="Wang S."/>
            <person name="Yan T."/>
            <person name="Shi P."/>
            <person name="Liu M."/>
            <person name="Fu X."/>
            <person name="Pan Q."/>
            <person name="Wang Y."/>
            <person name="Lv Z."/>
            <person name="Lu X."/>
            <person name="Zhang F."/>
            <person name="Jiang W."/>
            <person name="Ma Y."/>
            <person name="Chen M."/>
            <person name="Hao X."/>
            <person name="Li L."/>
            <person name="Tang Y."/>
            <person name="Lv G."/>
            <person name="Zhou Y."/>
            <person name="Sun X."/>
            <person name="Brodelius P.E."/>
            <person name="Rose J.K.C."/>
            <person name="Tang K."/>
        </authorList>
    </citation>
    <scope>NUCLEOTIDE SEQUENCE [LARGE SCALE GENOMIC DNA]</scope>
    <source>
        <strain evidence="2">cv. Huhao1</strain>
        <tissue evidence="1">Leaf</tissue>
    </source>
</reference>
<dbReference type="AlphaFoldDB" id="A0A2U1M7J3"/>
<dbReference type="InterPro" id="IPR039314">
    <property type="entry name" value="CP12-like"/>
</dbReference>
<organism evidence="1 2">
    <name type="scientific">Artemisia annua</name>
    <name type="common">Sweet wormwood</name>
    <dbReference type="NCBI Taxonomy" id="35608"/>
    <lineage>
        <taxon>Eukaryota</taxon>
        <taxon>Viridiplantae</taxon>
        <taxon>Streptophyta</taxon>
        <taxon>Embryophyta</taxon>
        <taxon>Tracheophyta</taxon>
        <taxon>Spermatophyta</taxon>
        <taxon>Magnoliopsida</taxon>
        <taxon>eudicotyledons</taxon>
        <taxon>Gunneridae</taxon>
        <taxon>Pentapetalae</taxon>
        <taxon>asterids</taxon>
        <taxon>campanulids</taxon>
        <taxon>Asterales</taxon>
        <taxon>Asteraceae</taxon>
        <taxon>Asteroideae</taxon>
        <taxon>Anthemideae</taxon>
        <taxon>Artemisiinae</taxon>
        <taxon>Artemisia</taxon>
    </lineage>
</organism>
<dbReference type="PANTHER" id="PTHR33921">
    <property type="entry name" value="CALVIN CYCLE PROTEIN CP12-2, CHLOROPLASTIC"/>
    <property type="match status" value="1"/>
</dbReference>
<dbReference type="PANTHER" id="PTHR33921:SF16">
    <property type="entry name" value="CALVIN CYCLE PROTEIN CP12-3, CHLOROPLASTIC"/>
    <property type="match status" value="1"/>
</dbReference>
<evidence type="ECO:0000313" key="2">
    <source>
        <dbReference type="Proteomes" id="UP000245207"/>
    </source>
</evidence>
<dbReference type="EMBL" id="PKPP01006235">
    <property type="protein sequence ID" value="PWA57197.1"/>
    <property type="molecule type" value="Genomic_DNA"/>
</dbReference>
<dbReference type="Proteomes" id="UP000245207">
    <property type="component" value="Unassembled WGS sequence"/>
</dbReference>
<name>A0A2U1M7J3_ARTAN</name>
<dbReference type="Pfam" id="PF02672">
    <property type="entry name" value="CP12"/>
    <property type="match status" value="1"/>
</dbReference>
<dbReference type="GO" id="GO:0080153">
    <property type="term" value="P:negative regulation of reductive pentose-phosphate cycle"/>
    <property type="evidence" value="ECO:0007669"/>
    <property type="project" value="TreeGrafter"/>
</dbReference>
<comment type="caution">
    <text evidence="1">The sequence shown here is derived from an EMBL/GenBank/DDBJ whole genome shotgun (WGS) entry which is preliminary data.</text>
</comment>
<dbReference type="STRING" id="35608.A0A2U1M7J3"/>